<evidence type="ECO:0000313" key="2">
    <source>
        <dbReference type="EMBL" id="ACZ23253.1"/>
    </source>
</evidence>
<evidence type="ECO:0000259" key="1">
    <source>
        <dbReference type="Pfam" id="PF01471"/>
    </source>
</evidence>
<dbReference type="InterPro" id="IPR002477">
    <property type="entry name" value="Peptidoglycan-bd-like"/>
</dbReference>
<dbReference type="InterPro" id="IPR036365">
    <property type="entry name" value="PGBD-like_sf"/>
</dbReference>
<reference evidence="2 3" key="1">
    <citation type="journal article" date="2009" name="Stand. Genomic Sci.">
        <title>Complete genome sequence of Sanguibacter keddieii type strain (ST-74).</title>
        <authorList>
            <person name="Ivanova N."/>
            <person name="Sikorski J."/>
            <person name="Sims D."/>
            <person name="Brettin T."/>
            <person name="Detter J.C."/>
            <person name="Han C."/>
            <person name="Lapidus A."/>
            <person name="Copeland A."/>
            <person name="Glavina Del Rio T."/>
            <person name="Nolan M."/>
            <person name="Chen F."/>
            <person name="Lucas S."/>
            <person name="Tice H."/>
            <person name="Cheng J.F."/>
            <person name="Bruce D."/>
            <person name="Goodwin L."/>
            <person name="Pitluck S."/>
            <person name="Pati A."/>
            <person name="Mavromatis K."/>
            <person name="Chen A."/>
            <person name="Palaniappan K."/>
            <person name="D'haeseleer P."/>
            <person name="Chain P."/>
            <person name="Bristow J."/>
            <person name="Eisen J.A."/>
            <person name="Markowitz V."/>
            <person name="Hugenholtz P."/>
            <person name="Goker M."/>
            <person name="Pukall R."/>
            <person name="Klenk H.P."/>
            <person name="Kyrpides N.C."/>
        </authorList>
    </citation>
    <scope>NUCLEOTIDE SEQUENCE [LARGE SCALE GENOMIC DNA]</scope>
    <source>
        <strain evidence="3">ATCC 51767 / DSM 10542 / NCFB 3025 / ST-74</strain>
    </source>
</reference>
<dbReference type="HOGENOM" id="CLU_719417_0_0_11"/>
<dbReference type="InterPro" id="IPR036366">
    <property type="entry name" value="PGBDSf"/>
</dbReference>
<keyword evidence="3" id="KW-1185">Reference proteome</keyword>
<sequence>MRSRTERPPPPAPRTRLFRALAFTAPLVALWLVPVLALAVVVPLATSREASSVESELPVTATVGSREDDYRQTVTATFQVTAPHDVVVPAAGLVTAVHASPGQVLAPTDAVVSVDGAVLRAHVAEAPLYREIGPGTSGADVEGLRDYLAAAGSETTLGRGASYSPSLRRAITAYQRANGFPADGVFQPSSVVFVPAGSPSVQSVLTSVGEMVALGDPVIAGPVLPLSLTLSAESTLRLAGKDGPFALLLSDEEVPVTSLAPAPEEVHALHAALVSAAERGTVDLTTDDTTQSFTGLVLHLPDAPVRGTVPTTAVYTTAAGTRCVFSTDETRSTGVVTSADAIPLTDATTVDGEIGLASVPADLVGQTVVRNPRSLPGSVLDDCA</sequence>
<protein>
    <submittedName>
        <fullName evidence="2">Peptidoglycan binding protein</fullName>
    </submittedName>
</protein>
<feature type="domain" description="Peptidoglycan binding-like" evidence="1">
    <location>
        <begin position="137"/>
        <end position="186"/>
    </location>
</feature>
<organism evidence="2 3">
    <name type="scientific">Sanguibacter keddieii (strain ATCC 51767 / DSM 10542 / NCFB 3025 / ST-74)</name>
    <dbReference type="NCBI Taxonomy" id="446469"/>
    <lineage>
        <taxon>Bacteria</taxon>
        <taxon>Bacillati</taxon>
        <taxon>Actinomycetota</taxon>
        <taxon>Actinomycetes</taxon>
        <taxon>Micrococcales</taxon>
        <taxon>Sanguibacteraceae</taxon>
        <taxon>Sanguibacter</taxon>
    </lineage>
</organism>
<gene>
    <name evidence="2" type="ordered locus">Sked_33580</name>
</gene>
<evidence type="ECO:0000313" key="3">
    <source>
        <dbReference type="Proteomes" id="UP000000322"/>
    </source>
</evidence>
<dbReference type="AlphaFoldDB" id="D1BE32"/>
<dbReference type="Pfam" id="PF01471">
    <property type="entry name" value="PG_binding_1"/>
    <property type="match status" value="1"/>
</dbReference>
<dbReference type="OrthoDB" id="3268648at2"/>
<dbReference type="SUPFAM" id="SSF47090">
    <property type="entry name" value="PGBD-like"/>
    <property type="match status" value="1"/>
</dbReference>
<dbReference type="KEGG" id="ske:Sked_33580"/>
<proteinExistence type="predicted"/>
<dbReference type="Proteomes" id="UP000000322">
    <property type="component" value="Chromosome"/>
</dbReference>
<dbReference type="RefSeq" id="WP_012868321.1">
    <property type="nucleotide sequence ID" value="NC_013521.1"/>
</dbReference>
<dbReference type="STRING" id="446469.Sked_33580"/>
<dbReference type="EMBL" id="CP001819">
    <property type="protein sequence ID" value="ACZ23253.1"/>
    <property type="molecule type" value="Genomic_DNA"/>
</dbReference>
<name>D1BE32_SANKS</name>
<accession>D1BE32</accession>
<dbReference type="Gene3D" id="1.10.101.10">
    <property type="entry name" value="PGBD-like superfamily/PGBD"/>
    <property type="match status" value="1"/>
</dbReference>
<dbReference type="eggNOG" id="COG3409">
    <property type="taxonomic scope" value="Bacteria"/>
</dbReference>